<reference evidence="4 5" key="1">
    <citation type="submission" date="2017-07" db="EMBL/GenBank/DDBJ databases">
        <title>Draft genome sequence of Prevotella copri isolated from the gut of healthy adult Indian.</title>
        <authorList>
            <person name="Das B."/>
            <person name="Bag S."/>
            <person name="Ghosh T.S."/>
        </authorList>
    </citation>
    <scope>NUCLEOTIDE SEQUENCE [LARGE SCALE GENOMIC DNA]</scope>
    <source>
        <strain evidence="4 5">Indica</strain>
    </source>
</reference>
<dbReference type="EMBL" id="NMPZ01000029">
    <property type="protein sequence ID" value="OXL42906.1"/>
    <property type="molecule type" value="Genomic_DNA"/>
</dbReference>
<evidence type="ECO:0000313" key="5">
    <source>
        <dbReference type="Proteomes" id="UP000215155"/>
    </source>
</evidence>
<dbReference type="InterPro" id="IPR024213">
    <property type="entry name" value="DUF3822"/>
</dbReference>
<dbReference type="EMBL" id="JANDWZ010000001">
    <property type="protein sequence ID" value="MCP9563036.1"/>
    <property type="molecule type" value="Genomic_DNA"/>
</dbReference>
<accession>A0A229I234</accession>
<evidence type="ECO:0000313" key="1">
    <source>
        <dbReference type="EMBL" id="MCP9563036.1"/>
    </source>
</evidence>
<name>A0A229I234_9BACT</name>
<proteinExistence type="predicted"/>
<dbReference type="EMBL" id="VZCW01000305">
    <property type="protein sequence ID" value="MQN13492.1"/>
    <property type="molecule type" value="Genomic_DNA"/>
</dbReference>
<dbReference type="Proteomes" id="UP001205531">
    <property type="component" value="Unassembled WGS sequence"/>
</dbReference>
<evidence type="ECO:0000313" key="3">
    <source>
        <dbReference type="EMBL" id="MQP13470.1"/>
    </source>
</evidence>
<dbReference type="Proteomes" id="UP000477980">
    <property type="component" value="Unassembled WGS sequence"/>
</dbReference>
<evidence type="ECO:0000313" key="7">
    <source>
        <dbReference type="Proteomes" id="UP000477980"/>
    </source>
</evidence>
<protein>
    <submittedName>
        <fullName evidence="3">DUF3822 family protein</fullName>
    </submittedName>
</protein>
<dbReference type="Proteomes" id="UP000215155">
    <property type="component" value="Unassembled WGS sequence"/>
</dbReference>
<dbReference type="RefSeq" id="WP_089545024.1">
    <property type="nucleotide sequence ID" value="NZ_CABOGV010000036.1"/>
</dbReference>
<sequence length="270" mass="31795">MQVIGKKRTQQARLTIRVSKNTLSFSVVDREAEHQLIYEPYTVKSGVSIAANLRQAFGESELLQRGYQKVRVYIDTPILLVPIEEFHEEDLTVLYQHAFTGSHSDAILYRVQPNLNVVAVFPINKDLKMVIEDNFQDVRFTPIMQPMWNYLHKRSFTGIYHKLYAYFHDKKVDIFCFEKNRFKFYNSFQADHAKDALYFILFVWKQLGLQQMQDELHVSGDIPDKDWFLYNAKLYVKKTFLLNPSAEFNRAPITEIKGMPFDLLTLYLSK</sequence>
<dbReference type="EMBL" id="VZAH01000038">
    <property type="protein sequence ID" value="MQP13470.1"/>
    <property type="molecule type" value="Genomic_DNA"/>
</dbReference>
<dbReference type="OrthoDB" id="658622at2"/>
<dbReference type="Proteomes" id="UP000442105">
    <property type="component" value="Unassembled WGS sequence"/>
</dbReference>
<dbReference type="Gene3D" id="3.30.420.250">
    <property type="match status" value="1"/>
</dbReference>
<evidence type="ECO:0000313" key="6">
    <source>
        <dbReference type="Proteomes" id="UP000442105"/>
    </source>
</evidence>
<reference evidence="6 7" key="2">
    <citation type="submission" date="2019-09" db="EMBL/GenBank/DDBJ databases">
        <title>Distinct polysaccharide growth profiles of human intestinal Prevotella copri isolates.</title>
        <authorList>
            <person name="Fehlner-Peach H."/>
            <person name="Magnabosco C."/>
            <person name="Raghavan V."/>
            <person name="Scher J.U."/>
            <person name="Tett A."/>
            <person name="Cox L.M."/>
            <person name="Gottsegen C."/>
            <person name="Watters A."/>
            <person name="Wiltshire- Gordon J.D."/>
            <person name="Segata N."/>
            <person name="Bonneau R."/>
            <person name="Littman D.R."/>
        </authorList>
    </citation>
    <scope>NUCLEOTIDE SEQUENCE [LARGE SCALE GENOMIC DNA]</scope>
    <source>
        <strain evidence="3">IAA917</strain>
        <strain evidence="7">iAA917</strain>
        <strain evidence="2">IAQ1179</strain>
        <strain evidence="6">iAQ1179</strain>
    </source>
</reference>
<gene>
    <name evidence="4" type="ORF">CFT61_14075</name>
    <name evidence="3" type="ORF">F7D25_03375</name>
    <name evidence="2" type="ORF">F7D95_11930</name>
    <name evidence="1" type="ORF">NNC64_00390</name>
</gene>
<comment type="caution">
    <text evidence="3">The sequence shown here is derived from an EMBL/GenBank/DDBJ whole genome shotgun (WGS) entry which is preliminary data.</text>
</comment>
<evidence type="ECO:0000313" key="4">
    <source>
        <dbReference type="EMBL" id="OXL42906.1"/>
    </source>
</evidence>
<organism evidence="3 7">
    <name type="scientific">Segatella copri</name>
    <dbReference type="NCBI Taxonomy" id="165179"/>
    <lineage>
        <taxon>Bacteria</taxon>
        <taxon>Pseudomonadati</taxon>
        <taxon>Bacteroidota</taxon>
        <taxon>Bacteroidia</taxon>
        <taxon>Bacteroidales</taxon>
        <taxon>Prevotellaceae</taxon>
        <taxon>Segatella</taxon>
    </lineage>
</organism>
<dbReference type="CDD" id="cd24013">
    <property type="entry name" value="ASKHA_ATPase_BT3980-like"/>
    <property type="match status" value="1"/>
</dbReference>
<dbReference type="Pfam" id="PF12864">
    <property type="entry name" value="DUF3822"/>
    <property type="match status" value="1"/>
</dbReference>
<reference evidence="1" key="3">
    <citation type="submission" date="2022-07" db="EMBL/GenBank/DDBJ databases">
        <title>Prevotella copri.</title>
        <authorList>
            <person name="Yang C."/>
        </authorList>
    </citation>
    <scope>NUCLEOTIDE SEQUENCE</scope>
    <source>
        <strain evidence="1">HF2107</strain>
    </source>
</reference>
<dbReference type="AlphaFoldDB" id="A0A229I234"/>
<dbReference type="Gene3D" id="3.30.420.260">
    <property type="match status" value="1"/>
</dbReference>
<evidence type="ECO:0000313" key="2">
    <source>
        <dbReference type="EMBL" id="MQN13492.1"/>
    </source>
</evidence>